<gene>
    <name evidence="3" type="ORF">TrLO_g13597</name>
</gene>
<feature type="transmembrane region" description="Helical" evidence="2">
    <location>
        <begin position="211"/>
        <end position="234"/>
    </location>
</feature>
<dbReference type="EMBL" id="BRXW01000913">
    <property type="protein sequence ID" value="GMH79191.1"/>
    <property type="molecule type" value="Genomic_DNA"/>
</dbReference>
<evidence type="ECO:0008006" key="5">
    <source>
        <dbReference type="Google" id="ProtNLM"/>
    </source>
</evidence>
<evidence type="ECO:0000256" key="2">
    <source>
        <dbReference type="SAM" id="Phobius"/>
    </source>
</evidence>
<keyword evidence="2" id="KW-0472">Membrane</keyword>
<feature type="region of interest" description="Disordered" evidence="1">
    <location>
        <begin position="95"/>
        <end position="123"/>
    </location>
</feature>
<protein>
    <recommendedName>
        <fullName evidence="5">EGF-like domain-containing protein</fullName>
    </recommendedName>
</protein>
<keyword evidence="2" id="KW-0812">Transmembrane</keyword>
<sequence length="347" mass="37964">MSNCSLTTNSYIYELCTNNGVCSNDSCICDEGWSGAGDFLNMEGEDCHVHTPTIKVLHGFCLVLVIINLCLTLSQVVPDALRAFIPKWAPIGSSTNPSKVAPANSTRSNSKMTTMKSSTESNESKGTTCLPVTLCNGIGAIFFWACVFTKLYAIVSLSCKSSGLKSDELKNHLKRYKYSSFVCFFFVLCANCLTFLMLGGQSYQKLGVPGYYMLTGSSIVGVQINCKIYGGMIIKTMEDINKGKTGGPIFKQIQKFKLMVTIIVKRTTGTVIINLFFACIPWLHSKAVYQLPFQWAIAQTMLIVVYLKIIPKQNVKLKLKHIKVQSGAHSAVQEGGEGSEEGLEKGA</sequence>
<feature type="transmembrane region" description="Helical" evidence="2">
    <location>
        <begin position="289"/>
        <end position="310"/>
    </location>
</feature>
<comment type="caution">
    <text evidence="3">The sequence shown here is derived from an EMBL/GenBank/DDBJ whole genome shotgun (WGS) entry which is preliminary data.</text>
</comment>
<feature type="transmembrane region" description="Helical" evidence="2">
    <location>
        <begin position="178"/>
        <end position="199"/>
    </location>
</feature>
<dbReference type="Pfam" id="PF23106">
    <property type="entry name" value="EGF_Teneurin"/>
    <property type="match status" value="1"/>
</dbReference>
<keyword evidence="4" id="KW-1185">Reference proteome</keyword>
<accession>A0A9W7AU98</accession>
<reference evidence="4" key="1">
    <citation type="journal article" date="2023" name="Commun. Biol.">
        <title>Genome analysis of Parmales, the sister group of diatoms, reveals the evolutionary specialization of diatoms from phago-mixotrophs to photoautotrophs.</title>
        <authorList>
            <person name="Ban H."/>
            <person name="Sato S."/>
            <person name="Yoshikawa S."/>
            <person name="Yamada K."/>
            <person name="Nakamura Y."/>
            <person name="Ichinomiya M."/>
            <person name="Sato N."/>
            <person name="Blanc-Mathieu R."/>
            <person name="Endo H."/>
            <person name="Kuwata A."/>
            <person name="Ogata H."/>
        </authorList>
    </citation>
    <scope>NUCLEOTIDE SEQUENCE [LARGE SCALE GENOMIC DNA]</scope>
    <source>
        <strain evidence="4">NIES 3700</strain>
    </source>
</reference>
<organism evidence="3 4">
    <name type="scientific">Triparma laevis f. longispina</name>
    <dbReference type="NCBI Taxonomy" id="1714387"/>
    <lineage>
        <taxon>Eukaryota</taxon>
        <taxon>Sar</taxon>
        <taxon>Stramenopiles</taxon>
        <taxon>Ochrophyta</taxon>
        <taxon>Bolidophyceae</taxon>
        <taxon>Parmales</taxon>
        <taxon>Triparmaceae</taxon>
        <taxon>Triparma</taxon>
    </lineage>
</organism>
<feature type="transmembrane region" description="Helical" evidence="2">
    <location>
        <begin position="137"/>
        <end position="157"/>
    </location>
</feature>
<keyword evidence="2" id="KW-1133">Transmembrane helix</keyword>
<feature type="transmembrane region" description="Helical" evidence="2">
    <location>
        <begin position="263"/>
        <end position="283"/>
    </location>
</feature>
<dbReference type="AlphaFoldDB" id="A0A9W7AU98"/>
<evidence type="ECO:0000313" key="4">
    <source>
        <dbReference type="Proteomes" id="UP001165122"/>
    </source>
</evidence>
<proteinExistence type="predicted"/>
<evidence type="ECO:0000313" key="3">
    <source>
        <dbReference type="EMBL" id="GMH79191.1"/>
    </source>
</evidence>
<dbReference type="OrthoDB" id="202366at2759"/>
<feature type="compositionally biased region" description="Low complexity" evidence="1">
    <location>
        <begin position="104"/>
        <end position="123"/>
    </location>
</feature>
<evidence type="ECO:0000256" key="1">
    <source>
        <dbReference type="SAM" id="MobiDB-lite"/>
    </source>
</evidence>
<dbReference type="Proteomes" id="UP001165122">
    <property type="component" value="Unassembled WGS sequence"/>
</dbReference>
<name>A0A9W7AU98_9STRA</name>